<dbReference type="Proteomes" id="UP000646877">
    <property type="component" value="Unassembled WGS sequence"/>
</dbReference>
<dbReference type="CDD" id="cd00834">
    <property type="entry name" value="KAS_I_II"/>
    <property type="match status" value="1"/>
</dbReference>
<dbReference type="EMBL" id="WEIA01000004">
    <property type="protein sequence ID" value="NLR21482.1"/>
    <property type="molecule type" value="Genomic_DNA"/>
</dbReference>
<dbReference type="UniPathway" id="UPA00094"/>
<protein>
    <submittedName>
        <fullName evidence="6">Beta-ketoacyl-[acyl-carrier-protein] synthase family protein</fullName>
        <ecNumber evidence="7">2.3.1.-</ecNumber>
    </submittedName>
</protein>
<gene>
    <name evidence="6" type="ORF">F9Y85_09150</name>
    <name evidence="7" type="ORF">R5H13_07810</name>
</gene>
<dbReference type="SUPFAM" id="SSF53901">
    <property type="entry name" value="Thiolase-like"/>
    <property type="match status" value="2"/>
</dbReference>
<dbReference type="PANTHER" id="PTHR11712:SF347">
    <property type="entry name" value="BETA KETOACYL-ACYL CARRIER PROTEIN SYNTHASE"/>
    <property type="match status" value="1"/>
</dbReference>
<dbReference type="InterPro" id="IPR020841">
    <property type="entry name" value="PKS_Beta-ketoAc_synthase_dom"/>
</dbReference>
<evidence type="ECO:0000256" key="1">
    <source>
        <dbReference type="ARBA" id="ARBA00005194"/>
    </source>
</evidence>
<dbReference type="PROSITE" id="PS52004">
    <property type="entry name" value="KS3_2"/>
    <property type="match status" value="1"/>
</dbReference>
<keyword evidence="9" id="KW-1185">Reference proteome</keyword>
<dbReference type="SMART" id="SM00825">
    <property type="entry name" value="PKS_KS"/>
    <property type="match status" value="1"/>
</dbReference>
<dbReference type="InterPro" id="IPR016039">
    <property type="entry name" value="Thiolase-like"/>
</dbReference>
<dbReference type="PANTHER" id="PTHR11712">
    <property type="entry name" value="POLYKETIDE SYNTHASE-RELATED"/>
    <property type="match status" value="1"/>
</dbReference>
<dbReference type="InterPro" id="IPR014031">
    <property type="entry name" value="Ketoacyl_synth_C"/>
</dbReference>
<dbReference type="Pfam" id="PF00109">
    <property type="entry name" value="ketoacyl-synt"/>
    <property type="match status" value="1"/>
</dbReference>
<evidence type="ECO:0000256" key="4">
    <source>
        <dbReference type="RuleBase" id="RU003694"/>
    </source>
</evidence>
<comment type="similarity">
    <text evidence="2 4">Belongs to the thiolase-like superfamily. Beta-ketoacyl-ACP synthases family.</text>
</comment>
<evidence type="ECO:0000256" key="2">
    <source>
        <dbReference type="ARBA" id="ARBA00008467"/>
    </source>
</evidence>
<evidence type="ECO:0000313" key="8">
    <source>
        <dbReference type="Proteomes" id="UP000646877"/>
    </source>
</evidence>
<keyword evidence="3 4" id="KW-0808">Transferase</keyword>
<evidence type="ECO:0000313" key="7">
    <source>
        <dbReference type="EMBL" id="WOX30152.1"/>
    </source>
</evidence>
<feature type="domain" description="Ketosynthase family 3 (KS3)" evidence="5">
    <location>
        <begin position="3"/>
        <end position="405"/>
    </location>
</feature>
<evidence type="ECO:0000313" key="6">
    <source>
        <dbReference type="EMBL" id="NLR21482.1"/>
    </source>
</evidence>
<dbReference type="InterPro" id="IPR018201">
    <property type="entry name" value="Ketoacyl_synth_AS"/>
</dbReference>
<reference evidence="7 9" key="2">
    <citation type="submission" date="2023-10" db="EMBL/GenBank/DDBJ databases">
        <title>To unveil natural product biosynthetic capacity in Pseudoalteromonas.</title>
        <authorList>
            <person name="Wang J."/>
        </authorList>
    </citation>
    <scope>NUCLEOTIDE SEQUENCE [LARGE SCALE GENOMIC DNA]</scope>
    <source>
        <strain evidence="7 9">DSM 15914</strain>
    </source>
</reference>
<dbReference type="EMBL" id="CP137578">
    <property type="protein sequence ID" value="WOX30152.1"/>
    <property type="molecule type" value="Genomic_DNA"/>
</dbReference>
<dbReference type="InterPro" id="IPR000794">
    <property type="entry name" value="Beta-ketoacyl_synthase"/>
</dbReference>
<organism evidence="6 8">
    <name type="scientific">Pseudoalteromonas maricaloris</name>
    <dbReference type="NCBI Taxonomy" id="184924"/>
    <lineage>
        <taxon>Bacteria</taxon>
        <taxon>Pseudomonadati</taxon>
        <taxon>Pseudomonadota</taxon>
        <taxon>Gammaproteobacteria</taxon>
        <taxon>Alteromonadales</taxon>
        <taxon>Pseudoalteromonadaceae</taxon>
        <taxon>Pseudoalteromonas</taxon>
    </lineage>
</organism>
<dbReference type="GO" id="GO:0004315">
    <property type="term" value="F:3-oxoacyl-[acyl-carrier-protein] synthase activity"/>
    <property type="evidence" value="ECO:0007669"/>
    <property type="project" value="InterPro"/>
</dbReference>
<accession>A0A8I2H402</accession>
<evidence type="ECO:0000256" key="3">
    <source>
        <dbReference type="ARBA" id="ARBA00022679"/>
    </source>
</evidence>
<sequence length="405" mass="42370">MSNQPVVITGMGMITPAGNSVSENWDNIIKGETKAALDPSLEDCPVKLSCRVNNIDELDMEVAKPWFWDDYAKFAQLATLEALRSAGLDHKNWEDPTRVAVLIGSGAGGTQTLEAQHRAMLEGDYEDLSPLTLPMGLLNMAAGQVAIEVNALGPCFSPCSACASGAMAIGLAKYLINNDIADVVIAGGAEAAITPFYVSSFAKMRTLSLNPDPATASRPFDKERNGFVIGEGAGVLILESQAHASKRNAPVAGHLLGYGFSADAHHVTTPHPEGEGAFLAMQAALKDGQCHPSDVGYVNAHGTSTKGNDVIESEAIKRLFGSQVPVSSTKGVTGHLLGAGGAIEAIYCLKGLQSGVIPASANLKELDPNINVNVIAGNSIERQYRIALSNSFGFGGQNAALLLSN</sequence>
<dbReference type="InterPro" id="IPR014030">
    <property type="entry name" value="Ketoacyl_synth_N"/>
</dbReference>
<name>A0A8I2H402_9GAMM</name>
<dbReference type="NCBIfam" id="NF005589">
    <property type="entry name" value="PRK07314.1"/>
    <property type="match status" value="1"/>
</dbReference>
<dbReference type="EC" id="2.3.1.-" evidence="7"/>
<evidence type="ECO:0000313" key="9">
    <source>
        <dbReference type="Proteomes" id="UP001304419"/>
    </source>
</evidence>
<keyword evidence="7" id="KW-0012">Acyltransferase</keyword>
<dbReference type="GeneID" id="98335451"/>
<dbReference type="Gene3D" id="3.40.47.10">
    <property type="match status" value="2"/>
</dbReference>
<dbReference type="RefSeq" id="WP_017219260.1">
    <property type="nucleotide sequence ID" value="NZ_CBCSDF010000001.1"/>
</dbReference>
<dbReference type="Proteomes" id="UP001304419">
    <property type="component" value="Chromosome 1"/>
</dbReference>
<dbReference type="FunFam" id="3.40.47.10:FF:000018">
    <property type="entry name" value="3-oxoacyl-[acyl-carrier-protein] synthase 2"/>
    <property type="match status" value="1"/>
</dbReference>
<reference evidence="6" key="1">
    <citation type="submission" date="2019-10" db="EMBL/GenBank/DDBJ databases">
        <authorList>
            <person name="Paulsen S."/>
        </authorList>
    </citation>
    <scope>NUCLEOTIDE SEQUENCE</scope>
    <source>
        <strain evidence="6">LMG 19692</strain>
    </source>
</reference>
<comment type="pathway">
    <text evidence="1">Lipid metabolism; fatty acid biosynthesis.</text>
</comment>
<dbReference type="AlphaFoldDB" id="A0A8I2H402"/>
<evidence type="ECO:0000259" key="5">
    <source>
        <dbReference type="PROSITE" id="PS52004"/>
    </source>
</evidence>
<proteinExistence type="inferred from homology"/>
<dbReference type="GO" id="GO:0006633">
    <property type="term" value="P:fatty acid biosynthetic process"/>
    <property type="evidence" value="ECO:0007669"/>
    <property type="project" value="UniProtKB-UniPathway"/>
</dbReference>
<dbReference type="PROSITE" id="PS00606">
    <property type="entry name" value="KS3_1"/>
    <property type="match status" value="1"/>
</dbReference>
<dbReference type="Pfam" id="PF02801">
    <property type="entry name" value="Ketoacyl-synt_C"/>
    <property type="match status" value="1"/>
</dbReference>